<dbReference type="NCBIfam" id="TIGR01557">
    <property type="entry name" value="myb_SHAQKYF"/>
    <property type="match status" value="1"/>
</dbReference>
<dbReference type="FunFam" id="1.10.10.60:FF:000002">
    <property type="entry name" value="Myb family transcription factor"/>
    <property type="match status" value="1"/>
</dbReference>
<dbReference type="PANTHER" id="PTHR31314:SF164">
    <property type="entry name" value="HTH MYB-TYPE DOMAIN-CONTAINING PROTEIN"/>
    <property type="match status" value="1"/>
</dbReference>
<evidence type="ECO:0000256" key="2">
    <source>
        <dbReference type="ARBA" id="ARBA00023015"/>
    </source>
</evidence>
<comment type="subcellular location">
    <subcellularLocation>
        <location evidence="1">Nucleus</location>
    </subcellularLocation>
</comment>
<evidence type="ECO:0000256" key="3">
    <source>
        <dbReference type="ARBA" id="ARBA00023163"/>
    </source>
</evidence>
<accession>A0AAN7JX27</accession>
<evidence type="ECO:0000256" key="1">
    <source>
        <dbReference type="ARBA" id="ARBA00004123"/>
    </source>
</evidence>
<dbReference type="PANTHER" id="PTHR31314">
    <property type="entry name" value="MYB FAMILY TRANSCRIPTION FACTOR PHL7-LIKE"/>
    <property type="match status" value="1"/>
</dbReference>
<evidence type="ECO:0000256" key="4">
    <source>
        <dbReference type="ARBA" id="ARBA00023242"/>
    </source>
</evidence>
<keyword evidence="2" id="KW-0805">Transcription regulation</keyword>
<feature type="region of interest" description="Disordered" evidence="5">
    <location>
        <begin position="1"/>
        <end position="83"/>
    </location>
</feature>
<sequence length="353" mass="39488">MRRSKTTTDNFFVDSGSPSSAQRQLEDNRRPEDGEEAEEIGESDGRPRTDHNMWSSSRSTDEANNNNGSIGKAMGDYSSGSGTARKYVRSKVPRLRWTADLHACFVRAVEKLGGHDRATPKLVLQSMNIKGLSIAHVKSHLQMYRSNQIDEHNQGMTNDRGQGLIIEANDRHICHLSQFSMLQSLNNERAYSRCSSAPWRGHDHQIYTPSYHLIGGSSLSSNYNPWLMIRSEIHQQTSNFPFSRPETLAKPYMPITDLHTASDPSIITPTDSAKEALKRKRQDSNGPLELDLSLRVKSMAEVMNYEQEGDDEVAGCNLHLSLNSFSGAWSCKVARLNGSDEYKKEVGEKVGAK</sequence>
<dbReference type="InterPro" id="IPR046955">
    <property type="entry name" value="PHR1-like"/>
</dbReference>
<dbReference type="PROSITE" id="PS51294">
    <property type="entry name" value="HTH_MYB"/>
    <property type="match status" value="1"/>
</dbReference>
<dbReference type="InterPro" id="IPR001005">
    <property type="entry name" value="SANT/Myb"/>
</dbReference>
<keyword evidence="8" id="KW-1185">Reference proteome</keyword>
<protein>
    <recommendedName>
        <fullName evidence="6">HTH myb-type domain-containing protein</fullName>
    </recommendedName>
</protein>
<organism evidence="7 8">
    <name type="scientific">Trapa incisa</name>
    <dbReference type="NCBI Taxonomy" id="236973"/>
    <lineage>
        <taxon>Eukaryota</taxon>
        <taxon>Viridiplantae</taxon>
        <taxon>Streptophyta</taxon>
        <taxon>Embryophyta</taxon>
        <taxon>Tracheophyta</taxon>
        <taxon>Spermatophyta</taxon>
        <taxon>Magnoliopsida</taxon>
        <taxon>eudicotyledons</taxon>
        <taxon>Gunneridae</taxon>
        <taxon>Pentapetalae</taxon>
        <taxon>rosids</taxon>
        <taxon>malvids</taxon>
        <taxon>Myrtales</taxon>
        <taxon>Lythraceae</taxon>
        <taxon>Trapa</taxon>
    </lineage>
</organism>
<dbReference type="GO" id="GO:0005634">
    <property type="term" value="C:nucleus"/>
    <property type="evidence" value="ECO:0007669"/>
    <property type="project" value="UniProtKB-SubCell"/>
</dbReference>
<evidence type="ECO:0000313" key="7">
    <source>
        <dbReference type="EMBL" id="KAK4756718.1"/>
    </source>
</evidence>
<dbReference type="InterPro" id="IPR006447">
    <property type="entry name" value="Myb_dom_plants"/>
</dbReference>
<reference evidence="7 8" key="1">
    <citation type="journal article" date="2023" name="Hortic Res">
        <title>Pangenome of water caltrop reveals structural variations and asymmetric subgenome divergence after allopolyploidization.</title>
        <authorList>
            <person name="Zhang X."/>
            <person name="Chen Y."/>
            <person name="Wang L."/>
            <person name="Yuan Y."/>
            <person name="Fang M."/>
            <person name="Shi L."/>
            <person name="Lu R."/>
            <person name="Comes H.P."/>
            <person name="Ma Y."/>
            <person name="Chen Y."/>
            <person name="Huang G."/>
            <person name="Zhou Y."/>
            <person name="Zheng Z."/>
            <person name="Qiu Y."/>
        </authorList>
    </citation>
    <scope>NUCLEOTIDE SEQUENCE [LARGE SCALE GENOMIC DNA]</scope>
    <source>
        <tissue evidence="7">Roots</tissue>
    </source>
</reference>
<dbReference type="GO" id="GO:0003700">
    <property type="term" value="F:DNA-binding transcription factor activity"/>
    <property type="evidence" value="ECO:0007669"/>
    <property type="project" value="InterPro"/>
</dbReference>
<feature type="domain" description="HTH myb-type" evidence="6">
    <location>
        <begin position="89"/>
        <end position="149"/>
    </location>
</feature>
<name>A0AAN7JX27_9MYRT</name>
<dbReference type="Proteomes" id="UP001345219">
    <property type="component" value="Chromosome 6"/>
</dbReference>
<dbReference type="InterPro" id="IPR009057">
    <property type="entry name" value="Homeodomain-like_sf"/>
</dbReference>
<feature type="compositionally biased region" description="Polar residues" evidence="5">
    <location>
        <begin position="52"/>
        <end position="69"/>
    </location>
</feature>
<dbReference type="SUPFAM" id="SSF46689">
    <property type="entry name" value="Homeodomain-like"/>
    <property type="match status" value="1"/>
</dbReference>
<dbReference type="InterPro" id="IPR017930">
    <property type="entry name" value="Myb_dom"/>
</dbReference>
<dbReference type="Pfam" id="PF00249">
    <property type="entry name" value="Myb_DNA-binding"/>
    <property type="match status" value="1"/>
</dbReference>
<dbReference type="EMBL" id="JAXIOK010000013">
    <property type="protein sequence ID" value="KAK4756718.1"/>
    <property type="molecule type" value="Genomic_DNA"/>
</dbReference>
<feature type="compositionally biased region" description="Acidic residues" evidence="5">
    <location>
        <begin position="33"/>
        <end position="42"/>
    </location>
</feature>
<dbReference type="GO" id="GO:0003677">
    <property type="term" value="F:DNA binding"/>
    <property type="evidence" value="ECO:0007669"/>
    <property type="project" value="InterPro"/>
</dbReference>
<dbReference type="AlphaFoldDB" id="A0AAN7JX27"/>
<evidence type="ECO:0000256" key="5">
    <source>
        <dbReference type="SAM" id="MobiDB-lite"/>
    </source>
</evidence>
<keyword evidence="3" id="KW-0804">Transcription</keyword>
<gene>
    <name evidence="7" type="ORF">SAY87_006845</name>
</gene>
<keyword evidence="4" id="KW-0539">Nucleus</keyword>
<comment type="caution">
    <text evidence="7">The sequence shown here is derived from an EMBL/GenBank/DDBJ whole genome shotgun (WGS) entry which is preliminary data.</text>
</comment>
<dbReference type="Gene3D" id="1.10.10.60">
    <property type="entry name" value="Homeodomain-like"/>
    <property type="match status" value="1"/>
</dbReference>
<evidence type="ECO:0000259" key="6">
    <source>
        <dbReference type="PROSITE" id="PS51294"/>
    </source>
</evidence>
<proteinExistence type="predicted"/>
<evidence type="ECO:0000313" key="8">
    <source>
        <dbReference type="Proteomes" id="UP001345219"/>
    </source>
</evidence>